<dbReference type="EMBL" id="CAFBLQ010000172">
    <property type="protein sequence ID" value="CAB4880877.1"/>
    <property type="molecule type" value="Genomic_DNA"/>
</dbReference>
<dbReference type="Pfam" id="PF13370">
    <property type="entry name" value="Fer4_13"/>
    <property type="match status" value="1"/>
</dbReference>
<sequence>MTLLPSINLGDCAGHGDCVDIAPEVFTMDGDVAAVIGSGPDDLLLQAAEACPSVAIVLSDAQTGEQVYP</sequence>
<accession>A0A6J7ECG0</accession>
<dbReference type="AlphaFoldDB" id="A0A6J7ECG0"/>
<gene>
    <name evidence="1" type="ORF">UFOPK3423_01336</name>
</gene>
<evidence type="ECO:0000313" key="1">
    <source>
        <dbReference type="EMBL" id="CAB4880877.1"/>
    </source>
</evidence>
<name>A0A6J7ECG0_9ZZZZ</name>
<dbReference type="SUPFAM" id="SSF54862">
    <property type="entry name" value="4Fe-4S ferredoxins"/>
    <property type="match status" value="1"/>
</dbReference>
<dbReference type="Gene3D" id="3.30.70.20">
    <property type="match status" value="1"/>
</dbReference>
<protein>
    <submittedName>
        <fullName evidence="1">Unannotated protein</fullName>
    </submittedName>
</protein>
<reference evidence="1" key="1">
    <citation type="submission" date="2020-05" db="EMBL/GenBank/DDBJ databases">
        <authorList>
            <person name="Chiriac C."/>
            <person name="Salcher M."/>
            <person name="Ghai R."/>
            <person name="Kavagutti S V."/>
        </authorList>
    </citation>
    <scope>NUCLEOTIDE SEQUENCE</scope>
</reference>
<proteinExistence type="predicted"/>
<organism evidence="1">
    <name type="scientific">freshwater metagenome</name>
    <dbReference type="NCBI Taxonomy" id="449393"/>
    <lineage>
        <taxon>unclassified sequences</taxon>
        <taxon>metagenomes</taxon>
        <taxon>ecological metagenomes</taxon>
    </lineage>
</organism>